<organism evidence="1">
    <name type="scientific">marine sediment metagenome</name>
    <dbReference type="NCBI Taxonomy" id="412755"/>
    <lineage>
        <taxon>unclassified sequences</taxon>
        <taxon>metagenomes</taxon>
        <taxon>ecological metagenomes</taxon>
    </lineage>
</organism>
<dbReference type="EMBL" id="BARV01007096">
    <property type="protein sequence ID" value="GAI03633.1"/>
    <property type="molecule type" value="Genomic_DNA"/>
</dbReference>
<reference evidence="1" key="1">
    <citation type="journal article" date="2014" name="Front. Microbiol.">
        <title>High frequency of phylogenetically diverse reductive dehalogenase-homologous genes in deep subseafloor sedimentary metagenomes.</title>
        <authorList>
            <person name="Kawai M."/>
            <person name="Futagami T."/>
            <person name="Toyoda A."/>
            <person name="Takaki Y."/>
            <person name="Nishi S."/>
            <person name="Hori S."/>
            <person name="Arai W."/>
            <person name="Tsubouchi T."/>
            <person name="Morono Y."/>
            <person name="Uchiyama I."/>
            <person name="Ito T."/>
            <person name="Fujiyama A."/>
            <person name="Inagaki F."/>
            <person name="Takami H."/>
        </authorList>
    </citation>
    <scope>NUCLEOTIDE SEQUENCE</scope>
    <source>
        <strain evidence="1">Expedition CK06-06</strain>
    </source>
</reference>
<feature type="non-terminal residue" evidence="1">
    <location>
        <position position="68"/>
    </location>
</feature>
<evidence type="ECO:0000313" key="1">
    <source>
        <dbReference type="EMBL" id="GAI03633.1"/>
    </source>
</evidence>
<gene>
    <name evidence="1" type="ORF">S06H3_14510</name>
</gene>
<protein>
    <submittedName>
        <fullName evidence="1">Uncharacterized protein</fullName>
    </submittedName>
</protein>
<sequence length="68" mass="7831">MPASVSKYLPRHNNTTKIIDFVERPVCNYCKQRMKIVKTSKPVPIVGLLENYDVRKVYYRCGKALCPG</sequence>
<dbReference type="AlphaFoldDB" id="X1KAK3"/>
<name>X1KAK3_9ZZZZ</name>
<comment type="caution">
    <text evidence="1">The sequence shown here is derived from an EMBL/GenBank/DDBJ whole genome shotgun (WGS) entry which is preliminary data.</text>
</comment>
<accession>X1KAK3</accession>
<proteinExistence type="predicted"/>